<feature type="region of interest" description="Disordered" evidence="1">
    <location>
        <begin position="50"/>
        <end position="96"/>
    </location>
</feature>
<evidence type="ECO:0000256" key="1">
    <source>
        <dbReference type="SAM" id="MobiDB-lite"/>
    </source>
</evidence>
<dbReference type="EMBL" id="JANPWB010000011">
    <property type="protein sequence ID" value="KAJ1122642.1"/>
    <property type="molecule type" value="Genomic_DNA"/>
</dbReference>
<name>A0AAV7P5V4_PLEWA</name>
<dbReference type="AlphaFoldDB" id="A0AAV7P5V4"/>
<feature type="compositionally biased region" description="Low complexity" evidence="1">
    <location>
        <begin position="50"/>
        <end position="63"/>
    </location>
</feature>
<evidence type="ECO:0000313" key="2">
    <source>
        <dbReference type="EMBL" id="KAJ1122642.1"/>
    </source>
</evidence>
<organism evidence="2 3">
    <name type="scientific">Pleurodeles waltl</name>
    <name type="common">Iberian ribbed newt</name>
    <dbReference type="NCBI Taxonomy" id="8319"/>
    <lineage>
        <taxon>Eukaryota</taxon>
        <taxon>Metazoa</taxon>
        <taxon>Chordata</taxon>
        <taxon>Craniata</taxon>
        <taxon>Vertebrata</taxon>
        <taxon>Euteleostomi</taxon>
        <taxon>Amphibia</taxon>
        <taxon>Batrachia</taxon>
        <taxon>Caudata</taxon>
        <taxon>Salamandroidea</taxon>
        <taxon>Salamandridae</taxon>
        <taxon>Pleurodelinae</taxon>
        <taxon>Pleurodeles</taxon>
    </lineage>
</organism>
<gene>
    <name evidence="2" type="ORF">NDU88_001127</name>
</gene>
<evidence type="ECO:0000313" key="3">
    <source>
        <dbReference type="Proteomes" id="UP001066276"/>
    </source>
</evidence>
<comment type="caution">
    <text evidence="2">The sequence shown here is derived from an EMBL/GenBank/DDBJ whole genome shotgun (WGS) entry which is preliminary data.</text>
</comment>
<reference evidence="2" key="1">
    <citation type="journal article" date="2022" name="bioRxiv">
        <title>Sequencing and chromosome-scale assembly of the giantPleurodeles waltlgenome.</title>
        <authorList>
            <person name="Brown T."/>
            <person name="Elewa A."/>
            <person name="Iarovenko S."/>
            <person name="Subramanian E."/>
            <person name="Araus A.J."/>
            <person name="Petzold A."/>
            <person name="Susuki M."/>
            <person name="Suzuki K.-i.T."/>
            <person name="Hayashi T."/>
            <person name="Toyoda A."/>
            <person name="Oliveira C."/>
            <person name="Osipova E."/>
            <person name="Leigh N.D."/>
            <person name="Simon A."/>
            <person name="Yun M.H."/>
        </authorList>
    </citation>
    <scope>NUCLEOTIDE SEQUENCE</scope>
    <source>
        <strain evidence="2">20211129_DDA</strain>
        <tissue evidence="2">Liver</tissue>
    </source>
</reference>
<dbReference type="Proteomes" id="UP001066276">
    <property type="component" value="Chromosome 7"/>
</dbReference>
<protein>
    <submittedName>
        <fullName evidence="2">Uncharacterized protein</fullName>
    </submittedName>
</protein>
<proteinExistence type="predicted"/>
<accession>A0AAV7P5V4</accession>
<keyword evidence="3" id="KW-1185">Reference proteome</keyword>
<sequence length="96" mass="10302">MRPAGFKEWWERPSGTDHVQCGVGGLRALDCGGPPPQERREAIQSATAISASLAASESETENSQPSSDRPTTPDRVSELGFQECPLMTPATADKLF</sequence>